<evidence type="ECO:0000259" key="1">
    <source>
        <dbReference type="Pfam" id="PF01261"/>
    </source>
</evidence>
<accession>A0A9W5PJX5</accession>
<protein>
    <recommendedName>
        <fullName evidence="1">Xylose isomerase-like TIM barrel domain-containing protein</fullName>
    </recommendedName>
</protein>
<dbReference type="Proteomes" id="UP000014018">
    <property type="component" value="Unassembled WGS sequence"/>
</dbReference>
<dbReference type="AlphaFoldDB" id="A0A9W5PJX5"/>
<dbReference type="RefSeq" id="WP_016110296.1">
    <property type="nucleotide sequence ID" value="NZ_KB976174.1"/>
</dbReference>
<comment type="caution">
    <text evidence="2">The sequence shown here is derived from an EMBL/GenBank/DDBJ whole genome shotgun (WGS) entry which is preliminary data.</text>
</comment>
<organism evidence="2 3">
    <name type="scientific">Bacillus cereus VD133</name>
    <dbReference type="NCBI Taxonomy" id="1053233"/>
    <lineage>
        <taxon>Bacteria</taxon>
        <taxon>Bacillati</taxon>
        <taxon>Bacillota</taxon>
        <taxon>Bacilli</taxon>
        <taxon>Bacillales</taxon>
        <taxon>Bacillaceae</taxon>
        <taxon>Bacillus</taxon>
        <taxon>Bacillus cereus group</taxon>
    </lineage>
</organism>
<dbReference type="InterPro" id="IPR013022">
    <property type="entry name" value="Xyl_isomerase-like_TIM-brl"/>
</dbReference>
<dbReference type="InterPro" id="IPR036237">
    <property type="entry name" value="Xyl_isomerase-like_sf"/>
</dbReference>
<name>A0A9W5PJX5_BACCE</name>
<dbReference type="Gene3D" id="3.20.20.150">
    <property type="entry name" value="Divalent-metal-dependent TIM barrel enzymes"/>
    <property type="match status" value="1"/>
</dbReference>
<feature type="domain" description="Xylose isomerase-like TIM barrel" evidence="1">
    <location>
        <begin position="144"/>
        <end position="261"/>
    </location>
</feature>
<gene>
    <name evidence="2" type="ORF">IIU_06591</name>
</gene>
<evidence type="ECO:0000313" key="2">
    <source>
        <dbReference type="EMBL" id="EOO24821.1"/>
    </source>
</evidence>
<dbReference type="SUPFAM" id="SSF51658">
    <property type="entry name" value="Xylose isomerase-like"/>
    <property type="match status" value="1"/>
</dbReference>
<reference evidence="2 3" key="1">
    <citation type="submission" date="2012-12" db="EMBL/GenBank/DDBJ databases">
        <title>The Genome Sequence of Bacillus cereus VD133.</title>
        <authorList>
            <consortium name="The Broad Institute Genome Sequencing Platform"/>
            <consortium name="The Broad Institute Genome Sequencing Center for Infectious Disease"/>
            <person name="Feldgarden M."/>
            <person name="Van der Auwera G.A."/>
            <person name="Mahillon J."/>
            <person name="Duprez V."/>
            <person name="Timmery S."/>
            <person name="Mattelet C."/>
            <person name="Dierick K."/>
            <person name="Sun M."/>
            <person name="Yu Z."/>
            <person name="Zhu L."/>
            <person name="Hu X."/>
            <person name="Shank E.B."/>
            <person name="Swiecicka I."/>
            <person name="Hansen B.M."/>
            <person name="Andrup L."/>
            <person name="Walker B."/>
            <person name="Young S.K."/>
            <person name="Zeng Q."/>
            <person name="Gargeya S."/>
            <person name="Fitzgerald M."/>
            <person name="Haas B."/>
            <person name="Abouelleil A."/>
            <person name="Alvarado L."/>
            <person name="Arachchi H.M."/>
            <person name="Berlin A.M."/>
            <person name="Chapman S.B."/>
            <person name="Dewar J."/>
            <person name="Goldberg J."/>
            <person name="Griggs A."/>
            <person name="Gujja S."/>
            <person name="Hansen M."/>
            <person name="Howarth C."/>
            <person name="Imamovic A."/>
            <person name="Larimer J."/>
            <person name="McCowan C."/>
            <person name="Murphy C."/>
            <person name="Neiman D."/>
            <person name="Pearson M."/>
            <person name="Priest M."/>
            <person name="Roberts A."/>
            <person name="Saif S."/>
            <person name="Shea T."/>
            <person name="Sisk P."/>
            <person name="Sykes S."/>
            <person name="Wortman J."/>
            <person name="Nusbaum C."/>
            <person name="Birren B."/>
        </authorList>
    </citation>
    <scope>NUCLEOTIDE SEQUENCE [LARGE SCALE GENOMIC DNA]</scope>
    <source>
        <strain evidence="2 3">VD133</strain>
    </source>
</reference>
<dbReference type="Pfam" id="PF01261">
    <property type="entry name" value="AP_endonuc_2"/>
    <property type="match status" value="1"/>
</dbReference>
<sequence length="288" mass="33126">MKAKLTINLDEISSNLDTSFAFLKEMDLHTCELRMINKKNISVMNKNDIIEFSEKIKTNHITPVSIASPILKWSTNNCQETIIHDNFGIDPNVSDIEKEKMIDDVLEYADILAVDKIRIFSYLGKVNMPLDILFTDKLFKKLINSNHTFLIENEPVCTVYTKRHVKDLAHYITQNNIGNIKIWLDIANLIQIGEEIDEAFIANIAPCIGYIHVKDFIKNGDAITYVPVGEGMIHYERILSLLDKYIPDRQDITISIETHANAEENKYTYSKKSIIALRETLKKIDHKK</sequence>
<dbReference type="EMBL" id="AHFB01000149">
    <property type="protein sequence ID" value="EOO24821.1"/>
    <property type="molecule type" value="Genomic_DNA"/>
</dbReference>
<evidence type="ECO:0000313" key="3">
    <source>
        <dbReference type="Proteomes" id="UP000014018"/>
    </source>
</evidence>
<proteinExistence type="predicted"/>